<dbReference type="SUPFAM" id="SSF47781">
    <property type="entry name" value="RuvA domain 2-like"/>
    <property type="match status" value="1"/>
</dbReference>
<organism evidence="1 2">
    <name type="scientific">Spiroplasma chinense</name>
    <dbReference type="NCBI Taxonomy" id="216932"/>
    <lineage>
        <taxon>Bacteria</taxon>
        <taxon>Bacillati</taxon>
        <taxon>Mycoplasmatota</taxon>
        <taxon>Mollicutes</taxon>
        <taxon>Entomoplasmatales</taxon>
        <taxon>Spiroplasmataceae</taxon>
        <taxon>Spiroplasma</taxon>
    </lineage>
</organism>
<keyword evidence="1" id="KW-0067">ATP-binding</keyword>
<keyword evidence="2" id="KW-1185">Reference proteome</keyword>
<sequence>MYYLNAKIIDIKNNHILIECNNIGYSGRLIGEIKDLIVNTSKKFYFYHLLNEYTDQYIFFDNEKTMKISKTLLTIKKFGIKSLCEIFDKFSYEEFIKILENKELSILVNNTKISETMAKQILFTITNKHLNNEYSKKQMDVINSLHNLGYKISDIYKAVSLIDNSLKTDVLLREAIVKLNEIKN</sequence>
<dbReference type="GO" id="GO:0009378">
    <property type="term" value="F:four-way junction helicase activity"/>
    <property type="evidence" value="ECO:0007669"/>
    <property type="project" value="InterPro"/>
</dbReference>
<dbReference type="CDD" id="cd14332">
    <property type="entry name" value="UBA_RuvA_C"/>
    <property type="match status" value="1"/>
</dbReference>
<dbReference type="GO" id="GO:0006310">
    <property type="term" value="P:DNA recombination"/>
    <property type="evidence" value="ECO:0007669"/>
    <property type="project" value="InterPro"/>
</dbReference>
<dbReference type="RefSeq" id="WP_166508215.1">
    <property type="nucleotide sequence ID" value="NZ_CP043026.1"/>
</dbReference>
<name>A0A5B9Y4E5_9MOLU</name>
<proteinExistence type="predicted"/>
<keyword evidence="1" id="KW-0347">Helicase</keyword>
<gene>
    <name evidence="1" type="primary">ruvA</name>
    <name evidence="1" type="ORF">SCHIN_v1c06330</name>
</gene>
<accession>A0A5B9Y4E5</accession>
<evidence type="ECO:0000313" key="1">
    <source>
        <dbReference type="EMBL" id="QEH61830.1"/>
    </source>
</evidence>
<dbReference type="GO" id="GO:0006281">
    <property type="term" value="P:DNA repair"/>
    <property type="evidence" value="ECO:0007669"/>
    <property type="project" value="InterPro"/>
</dbReference>
<protein>
    <submittedName>
        <fullName evidence="1">Holliday junction DNA helicase RuvA</fullName>
    </submittedName>
</protein>
<dbReference type="GO" id="GO:0005524">
    <property type="term" value="F:ATP binding"/>
    <property type="evidence" value="ECO:0007669"/>
    <property type="project" value="InterPro"/>
</dbReference>
<dbReference type="Proteomes" id="UP000323144">
    <property type="component" value="Chromosome"/>
</dbReference>
<dbReference type="GO" id="GO:0009379">
    <property type="term" value="C:Holliday junction helicase complex"/>
    <property type="evidence" value="ECO:0007669"/>
    <property type="project" value="InterPro"/>
</dbReference>
<dbReference type="InterPro" id="IPR011114">
    <property type="entry name" value="RuvA_C"/>
</dbReference>
<dbReference type="AlphaFoldDB" id="A0A5B9Y4E5"/>
<keyword evidence="1" id="KW-0547">Nucleotide-binding</keyword>
<keyword evidence="1" id="KW-0378">Hydrolase</keyword>
<reference evidence="1 2" key="1">
    <citation type="submission" date="2019-08" db="EMBL/GenBank/DDBJ databases">
        <title>Complete genome sequence of Spiroplasma chinense CCH (DSM 19755).</title>
        <authorList>
            <person name="Shen H.-Y."/>
            <person name="Lin Y.-C."/>
            <person name="Chou L."/>
            <person name="Kuo C.-H."/>
        </authorList>
    </citation>
    <scope>NUCLEOTIDE SEQUENCE [LARGE SCALE GENOMIC DNA]</scope>
    <source>
        <strain evidence="1 2">CCH</strain>
    </source>
</reference>
<dbReference type="KEGG" id="schi:SCHIN_v1c06330"/>
<dbReference type="InterPro" id="IPR010994">
    <property type="entry name" value="RuvA_2-like"/>
</dbReference>
<dbReference type="EMBL" id="CP043026">
    <property type="protein sequence ID" value="QEH61830.1"/>
    <property type="molecule type" value="Genomic_DNA"/>
</dbReference>
<evidence type="ECO:0000313" key="2">
    <source>
        <dbReference type="Proteomes" id="UP000323144"/>
    </source>
</evidence>